<keyword evidence="3" id="KW-1185">Reference proteome</keyword>
<dbReference type="InterPro" id="IPR002575">
    <property type="entry name" value="Aminoglycoside_PTrfase"/>
</dbReference>
<dbReference type="Gene3D" id="3.90.1200.10">
    <property type="match status" value="1"/>
</dbReference>
<proteinExistence type="predicted"/>
<accession>A0ABP7QSH3</accession>
<name>A0ABP7QSH3_9PSEU</name>
<evidence type="ECO:0000313" key="3">
    <source>
        <dbReference type="Proteomes" id="UP001501747"/>
    </source>
</evidence>
<evidence type="ECO:0000259" key="1">
    <source>
        <dbReference type="Pfam" id="PF01636"/>
    </source>
</evidence>
<organism evidence="2 3">
    <name type="scientific">Allokutzneria multivorans</name>
    <dbReference type="NCBI Taxonomy" id="1142134"/>
    <lineage>
        <taxon>Bacteria</taxon>
        <taxon>Bacillati</taxon>
        <taxon>Actinomycetota</taxon>
        <taxon>Actinomycetes</taxon>
        <taxon>Pseudonocardiales</taxon>
        <taxon>Pseudonocardiaceae</taxon>
        <taxon>Allokutzneria</taxon>
    </lineage>
</organism>
<dbReference type="Pfam" id="PF01636">
    <property type="entry name" value="APH"/>
    <property type="match status" value="1"/>
</dbReference>
<gene>
    <name evidence="2" type="ORF">GCM10022247_02020</name>
</gene>
<sequence>MGEALSWAETVVGQRVVSSRGLREGGAPWLLTYTDGTEAVLRGGEEGFVTEVAALRVAEENGVPAPRLIAVGEGLMLLTVVAGSSKIPERATAERLVALGAAAAGVHGVEMAPSKDLPVRRRPIELADFDRWRERDGASALLVEAAAAVAEVAEPTGVSVFVHGDLWQGNTMWLDGALTSIVDWDCAGVGHPGVDLGSLRCDAELMFGGGAAAAVLTGWRQRAGRAAEDVAYWDVVAALATPPDLTDWESTIQDQGRADLDGATLTARRDAFLRSALDSLS</sequence>
<dbReference type="Proteomes" id="UP001501747">
    <property type="component" value="Unassembled WGS sequence"/>
</dbReference>
<reference evidence="3" key="1">
    <citation type="journal article" date="2019" name="Int. J. Syst. Evol. Microbiol.">
        <title>The Global Catalogue of Microorganisms (GCM) 10K type strain sequencing project: providing services to taxonomists for standard genome sequencing and annotation.</title>
        <authorList>
            <consortium name="The Broad Institute Genomics Platform"/>
            <consortium name="The Broad Institute Genome Sequencing Center for Infectious Disease"/>
            <person name="Wu L."/>
            <person name="Ma J."/>
        </authorList>
    </citation>
    <scope>NUCLEOTIDE SEQUENCE [LARGE SCALE GENOMIC DNA]</scope>
    <source>
        <strain evidence="3">JCM 17342</strain>
    </source>
</reference>
<dbReference type="SUPFAM" id="SSF56112">
    <property type="entry name" value="Protein kinase-like (PK-like)"/>
    <property type="match status" value="1"/>
</dbReference>
<dbReference type="RefSeq" id="WP_344870498.1">
    <property type="nucleotide sequence ID" value="NZ_BAABAL010000003.1"/>
</dbReference>
<feature type="domain" description="Aminoglycoside phosphotransferase" evidence="1">
    <location>
        <begin position="30"/>
        <end position="223"/>
    </location>
</feature>
<comment type="caution">
    <text evidence="2">The sequence shown here is derived from an EMBL/GenBank/DDBJ whole genome shotgun (WGS) entry which is preliminary data.</text>
</comment>
<dbReference type="EMBL" id="BAABAL010000003">
    <property type="protein sequence ID" value="GAA3987303.1"/>
    <property type="molecule type" value="Genomic_DNA"/>
</dbReference>
<dbReference type="InterPro" id="IPR011009">
    <property type="entry name" value="Kinase-like_dom_sf"/>
</dbReference>
<evidence type="ECO:0000313" key="2">
    <source>
        <dbReference type="EMBL" id="GAA3987303.1"/>
    </source>
</evidence>
<protein>
    <recommendedName>
        <fullName evidence="1">Aminoglycoside phosphotransferase domain-containing protein</fullName>
    </recommendedName>
</protein>